<gene>
    <name evidence="1" type="ORF">BDY17DRAFT_302586</name>
</gene>
<dbReference type="Gene3D" id="3.40.630.30">
    <property type="match status" value="1"/>
</dbReference>
<dbReference type="Proteomes" id="UP000799767">
    <property type="component" value="Unassembled WGS sequence"/>
</dbReference>
<dbReference type="AlphaFoldDB" id="A0A6A6PMM7"/>
<evidence type="ECO:0008006" key="3">
    <source>
        <dbReference type="Google" id="ProtNLM"/>
    </source>
</evidence>
<dbReference type="EMBL" id="MU001639">
    <property type="protein sequence ID" value="KAF2480894.1"/>
    <property type="molecule type" value="Genomic_DNA"/>
</dbReference>
<organism evidence="1 2">
    <name type="scientific">Neohortaea acidophila</name>
    <dbReference type="NCBI Taxonomy" id="245834"/>
    <lineage>
        <taxon>Eukaryota</taxon>
        <taxon>Fungi</taxon>
        <taxon>Dikarya</taxon>
        <taxon>Ascomycota</taxon>
        <taxon>Pezizomycotina</taxon>
        <taxon>Dothideomycetes</taxon>
        <taxon>Dothideomycetidae</taxon>
        <taxon>Mycosphaerellales</taxon>
        <taxon>Teratosphaeriaceae</taxon>
        <taxon>Neohortaea</taxon>
    </lineage>
</organism>
<dbReference type="GeneID" id="54475436"/>
<dbReference type="SUPFAM" id="SSF55729">
    <property type="entry name" value="Acyl-CoA N-acyltransferases (Nat)"/>
    <property type="match status" value="1"/>
</dbReference>
<sequence>MSQKDNDLEVRSAVAGDAKFIVDTFDSTLPYLASVGAGEMWGSEPFSQRDGFMEDIVEAIQKVEDKEADDTRRILVVERRDPNGAENRVAAAMIRDALPDHLHQRPELAEEISKALPLLYLEVLIADHRAGPDRKGAGAAVIQFMKRRAQASGKRVLYTDAWAGNARRLNRYYADLGFAEVGDFSLTRKNGSTWTGTLLRLDLSRSAN</sequence>
<name>A0A6A6PMM7_9PEZI</name>
<dbReference type="InterPro" id="IPR016181">
    <property type="entry name" value="Acyl_CoA_acyltransferase"/>
</dbReference>
<accession>A0A6A6PMM7</accession>
<protein>
    <recommendedName>
        <fullName evidence="3">N-acetyltransferase domain-containing protein</fullName>
    </recommendedName>
</protein>
<evidence type="ECO:0000313" key="1">
    <source>
        <dbReference type="EMBL" id="KAF2480894.1"/>
    </source>
</evidence>
<dbReference type="OrthoDB" id="2821191at2759"/>
<evidence type="ECO:0000313" key="2">
    <source>
        <dbReference type="Proteomes" id="UP000799767"/>
    </source>
</evidence>
<reference evidence="1" key="1">
    <citation type="journal article" date="2020" name="Stud. Mycol.">
        <title>101 Dothideomycetes genomes: a test case for predicting lifestyles and emergence of pathogens.</title>
        <authorList>
            <person name="Haridas S."/>
            <person name="Albert R."/>
            <person name="Binder M."/>
            <person name="Bloem J."/>
            <person name="Labutti K."/>
            <person name="Salamov A."/>
            <person name="Andreopoulos B."/>
            <person name="Baker S."/>
            <person name="Barry K."/>
            <person name="Bills G."/>
            <person name="Bluhm B."/>
            <person name="Cannon C."/>
            <person name="Castanera R."/>
            <person name="Culley D."/>
            <person name="Daum C."/>
            <person name="Ezra D."/>
            <person name="Gonzalez J."/>
            <person name="Henrissat B."/>
            <person name="Kuo A."/>
            <person name="Liang C."/>
            <person name="Lipzen A."/>
            <person name="Lutzoni F."/>
            <person name="Magnuson J."/>
            <person name="Mondo S."/>
            <person name="Nolan M."/>
            <person name="Ohm R."/>
            <person name="Pangilinan J."/>
            <person name="Park H.-J."/>
            <person name="Ramirez L."/>
            <person name="Alfaro M."/>
            <person name="Sun H."/>
            <person name="Tritt A."/>
            <person name="Yoshinaga Y."/>
            <person name="Zwiers L.-H."/>
            <person name="Turgeon B."/>
            <person name="Goodwin S."/>
            <person name="Spatafora J."/>
            <person name="Crous P."/>
            <person name="Grigoriev I."/>
        </authorList>
    </citation>
    <scope>NUCLEOTIDE SEQUENCE</scope>
    <source>
        <strain evidence="1">CBS 113389</strain>
    </source>
</reference>
<keyword evidence="2" id="KW-1185">Reference proteome</keyword>
<dbReference type="RefSeq" id="XP_033587464.1">
    <property type="nucleotide sequence ID" value="XM_033734434.1"/>
</dbReference>
<proteinExistence type="predicted"/>